<proteinExistence type="predicted"/>
<dbReference type="InterPro" id="IPR011928">
    <property type="entry name" value="Phage_phiJL001_Gp84"/>
</dbReference>
<organism evidence="2 3">
    <name type="scientific">Bosea minatitlanensis</name>
    <dbReference type="NCBI Taxonomy" id="128782"/>
    <lineage>
        <taxon>Bacteria</taxon>
        <taxon>Pseudomonadati</taxon>
        <taxon>Pseudomonadota</taxon>
        <taxon>Alphaproteobacteria</taxon>
        <taxon>Hyphomicrobiales</taxon>
        <taxon>Boseaceae</taxon>
        <taxon>Bosea</taxon>
    </lineage>
</organism>
<evidence type="ECO:0000259" key="1">
    <source>
        <dbReference type="Pfam" id="PF09356"/>
    </source>
</evidence>
<reference evidence="3" key="1">
    <citation type="journal article" date="2019" name="Int. J. Syst. Evol. Microbiol.">
        <title>The Global Catalogue of Microorganisms (GCM) 10K type strain sequencing project: providing services to taxonomists for standard genome sequencing and annotation.</title>
        <authorList>
            <consortium name="The Broad Institute Genomics Platform"/>
            <consortium name="The Broad Institute Genome Sequencing Center for Infectious Disease"/>
            <person name="Wu L."/>
            <person name="Ma J."/>
        </authorList>
    </citation>
    <scope>NUCLEOTIDE SEQUENCE [LARGE SCALE GENOMIC DNA]</scope>
    <source>
        <strain evidence="3">CGMCC 1.15643</strain>
    </source>
</reference>
<keyword evidence="3" id="KW-1185">Reference proteome</keyword>
<dbReference type="Pfam" id="PF09356">
    <property type="entry name" value="Phage_BR0599"/>
    <property type="match status" value="1"/>
</dbReference>
<evidence type="ECO:0000313" key="3">
    <source>
        <dbReference type="Proteomes" id="UP001595976"/>
    </source>
</evidence>
<dbReference type="Pfam" id="PF09931">
    <property type="entry name" value="Phage_phiJL001_Gp84_N"/>
    <property type="match status" value="1"/>
</dbReference>
<protein>
    <submittedName>
        <fullName evidence="2">DUF2163 domain-containing protein</fullName>
    </submittedName>
</protein>
<name>A0ABW0EZZ3_9HYPH</name>
<dbReference type="Proteomes" id="UP001595976">
    <property type="component" value="Unassembled WGS sequence"/>
</dbReference>
<feature type="domain" description="Bacteriophage phiJL001 Gp84 C-terminal" evidence="1">
    <location>
        <begin position="191"/>
        <end position="273"/>
    </location>
</feature>
<comment type="caution">
    <text evidence="2">The sequence shown here is derived from an EMBL/GenBank/DDBJ whole genome shotgun (WGS) entry which is preliminary data.</text>
</comment>
<dbReference type="InterPro" id="IPR018964">
    <property type="entry name" value="Phage_phiJL001_Gp84_C"/>
</dbReference>
<gene>
    <name evidence="2" type="ORF">ACFPK2_07375</name>
</gene>
<dbReference type="NCBIfam" id="TIGR02218">
    <property type="entry name" value="phg_TIGR02218"/>
    <property type="match status" value="1"/>
</dbReference>
<evidence type="ECO:0000313" key="2">
    <source>
        <dbReference type="EMBL" id="MFC5292808.1"/>
    </source>
</evidence>
<accession>A0ABW0EZZ3</accession>
<dbReference type="RefSeq" id="WP_158448282.1">
    <property type="nucleotide sequence ID" value="NZ_JAOAOS010000002.1"/>
</dbReference>
<sequence length="293" mass="30342">MRAIPPDLAVHLEGGATTLCRCWSLTRRDGVVLGFTDHDRPLELEGIAFAAVTGLEAAEATAELGFATGGGDVAGALAATGLNEADLARGLYDDARLRIWLVNWAEPGQHVLLDEGFVGEVRRGESGFTAEVRSFAKAFDEERGRLYLRACSADLGDARCGVAVSAAAAVVAASDGRLALSAAGLEGHADGHFTGGRLVFTAGANAGFASEVKRHGREGALAVFQLWQAAPLPIAPGDAFGVTPGCDKSFATCRAKFGNGVNFRGFPHMPTSDFIIGGVRPGDGALDGGSLFR</sequence>
<dbReference type="EMBL" id="JBHSLI010000002">
    <property type="protein sequence ID" value="MFC5292808.1"/>
    <property type="molecule type" value="Genomic_DNA"/>
</dbReference>